<feature type="compositionally biased region" description="Basic and acidic residues" evidence="1">
    <location>
        <begin position="143"/>
        <end position="157"/>
    </location>
</feature>
<evidence type="ECO:0000313" key="2">
    <source>
        <dbReference type="EMBL" id="KAK4012439.1"/>
    </source>
</evidence>
<protein>
    <submittedName>
        <fullName evidence="2">Uncharacterized protein</fullName>
    </submittedName>
</protein>
<dbReference type="EMBL" id="JAOYFB010000003">
    <property type="protein sequence ID" value="KAK4012439.1"/>
    <property type="molecule type" value="Genomic_DNA"/>
</dbReference>
<evidence type="ECO:0000256" key="1">
    <source>
        <dbReference type="SAM" id="MobiDB-lite"/>
    </source>
</evidence>
<evidence type="ECO:0000313" key="3">
    <source>
        <dbReference type="Proteomes" id="UP001234178"/>
    </source>
</evidence>
<dbReference type="Proteomes" id="UP001234178">
    <property type="component" value="Unassembled WGS sequence"/>
</dbReference>
<feature type="region of interest" description="Disordered" evidence="1">
    <location>
        <begin position="129"/>
        <end position="157"/>
    </location>
</feature>
<comment type="caution">
    <text evidence="2">The sequence shown here is derived from an EMBL/GenBank/DDBJ whole genome shotgun (WGS) entry which is preliminary data.</text>
</comment>
<organism evidence="2 3">
    <name type="scientific">Daphnia magna</name>
    <dbReference type="NCBI Taxonomy" id="35525"/>
    <lineage>
        <taxon>Eukaryota</taxon>
        <taxon>Metazoa</taxon>
        <taxon>Ecdysozoa</taxon>
        <taxon>Arthropoda</taxon>
        <taxon>Crustacea</taxon>
        <taxon>Branchiopoda</taxon>
        <taxon>Diplostraca</taxon>
        <taxon>Cladocera</taxon>
        <taxon>Anomopoda</taxon>
        <taxon>Daphniidae</taxon>
        <taxon>Daphnia</taxon>
    </lineage>
</organism>
<sequence length="186" mass="21034">MWPQLTEWTLTANYETNLTLEQKISEMYPPWPLPGIHCGGHFDNAHYLLNQKVYFPTWMENAANTLNANLKLWLTSILSAEATSNNNKSRPDEKCHLETIGVVWTISAAPYWPKVTAQLCHRLRPDVRDQPAVSPQGSCPQSADDHTKLGERLKNSRETRELLLRSPAPGAHPMETHLTQIQGSVL</sequence>
<gene>
    <name evidence="2" type="ORF">OUZ56_021538</name>
</gene>
<name>A0ABQ9ZHQ2_9CRUS</name>
<proteinExistence type="predicted"/>
<reference evidence="2 3" key="1">
    <citation type="journal article" date="2023" name="Nucleic Acids Res.">
        <title>The hologenome of Daphnia magna reveals possible DNA methylation and microbiome-mediated evolution of the host genome.</title>
        <authorList>
            <person name="Chaturvedi A."/>
            <person name="Li X."/>
            <person name="Dhandapani V."/>
            <person name="Marshall H."/>
            <person name="Kissane S."/>
            <person name="Cuenca-Cambronero M."/>
            <person name="Asole G."/>
            <person name="Calvet F."/>
            <person name="Ruiz-Romero M."/>
            <person name="Marangio P."/>
            <person name="Guigo R."/>
            <person name="Rago D."/>
            <person name="Mirbahai L."/>
            <person name="Eastwood N."/>
            <person name="Colbourne J.K."/>
            <person name="Zhou J."/>
            <person name="Mallon E."/>
            <person name="Orsini L."/>
        </authorList>
    </citation>
    <scope>NUCLEOTIDE SEQUENCE [LARGE SCALE GENOMIC DNA]</scope>
    <source>
        <strain evidence="2">LRV0_1</strain>
    </source>
</reference>
<accession>A0ABQ9ZHQ2</accession>
<keyword evidence="3" id="KW-1185">Reference proteome</keyword>